<dbReference type="InterPro" id="IPR027463">
    <property type="entry name" value="AcrB_DN_DC_subdom"/>
</dbReference>
<feature type="transmembrane region" description="Helical" evidence="1">
    <location>
        <begin position="448"/>
        <end position="471"/>
    </location>
</feature>
<dbReference type="SUPFAM" id="SSF82714">
    <property type="entry name" value="Multidrug efflux transporter AcrB TolC docking domain, DN and DC subdomains"/>
    <property type="match status" value="2"/>
</dbReference>
<feature type="transmembrane region" description="Helical" evidence="1">
    <location>
        <begin position="976"/>
        <end position="1001"/>
    </location>
</feature>
<comment type="caution">
    <text evidence="2">The sequence shown here is derived from an EMBL/GenBank/DDBJ whole genome shotgun (WGS) entry which is preliminary data.</text>
</comment>
<proteinExistence type="predicted"/>
<dbReference type="PRINTS" id="PR00702">
    <property type="entry name" value="ACRIFLAVINRP"/>
</dbReference>
<evidence type="ECO:0000256" key="1">
    <source>
        <dbReference type="SAM" id="Phobius"/>
    </source>
</evidence>
<dbReference type="SUPFAM" id="SSF82866">
    <property type="entry name" value="Multidrug efflux transporter AcrB transmembrane domain"/>
    <property type="match status" value="2"/>
</dbReference>
<feature type="transmembrane region" description="Helical" evidence="1">
    <location>
        <begin position="344"/>
        <end position="365"/>
    </location>
</feature>
<feature type="transmembrane region" description="Helical" evidence="1">
    <location>
        <begin position="521"/>
        <end position="539"/>
    </location>
</feature>
<evidence type="ECO:0000313" key="2">
    <source>
        <dbReference type="EMBL" id="EAV46467.1"/>
    </source>
</evidence>
<dbReference type="EMBL" id="AAUX01000001">
    <property type="protein sequence ID" value="EAV46467.1"/>
    <property type="molecule type" value="Genomic_DNA"/>
</dbReference>
<reference evidence="2 3" key="1">
    <citation type="submission" date="2006-11" db="EMBL/GenBank/DDBJ databases">
        <authorList>
            <person name="Giovannoni S."/>
            <person name="Vergin K."/>
            <person name="Ferriera S."/>
            <person name="Johnson J."/>
            <person name="Kravitz S."/>
            <person name="Beeson K."/>
            <person name="Sutton G."/>
            <person name="Rogers Y.-H."/>
            <person name="Friedman R."/>
            <person name="Frazier M."/>
            <person name="Venter J.C."/>
        </authorList>
    </citation>
    <scope>NUCLEOTIDE SEQUENCE [LARGE SCALE GENOMIC DNA]</scope>
    <source>
        <strain evidence="2 3">HTCC2181</strain>
    </source>
</reference>
<feature type="transmembrane region" description="Helical" evidence="1">
    <location>
        <begin position="943"/>
        <end position="964"/>
    </location>
</feature>
<accession>A0P4K7</accession>
<dbReference type="Gene3D" id="3.30.2090.10">
    <property type="entry name" value="Multidrug efflux transporter AcrB TolC docking domain, DN and DC subdomains"/>
    <property type="match status" value="2"/>
</dbReference>
<organism evidence="2 3">
    <name type="scientific">Methylophilales bacterium HTCC2181</name>
    <dbReference type="NCBI Taxonomy" id="383631"/>
    <lineage>
        <taxon>Bacteria</taxon>
        <taxon>Pseudomonadati</taxon>
        <taxon>Pseudomonadota</taxon>
        <taxon>Betaproteobacteria</taxon>
        <taxon>Nitrosomonadales</taxon>
        <taxon>OM43 clade</taxon>
    </lineage>
</organism>
<dbReference type="PANTHER" id="PTHR32063">
    <property type="match status" value="1"/>
</dbReference>
<gene>
    <name evidence="2" type="ORF">MB2181_00300</name>
</gene>
<feature type="transmembrane region" description="Helical" evidence="1">
    <location>
        <begin position="899"/>
        <end position="922"/>
    </location>
</feature>
<dbReference type="SUPFAM" id="SSF82693">
    <property type="entry name" value="Multidrug efflux transporter AcrB pore domain, PN1, PN2, PC1 and PC2 subdomains"/>
    <property type="match status" value="3"/>
</dbReference>
<keyword evidence="1" id="KW-1133">Transmembrane helix</keyword>
<dbReference type="GO" id="GO:0005886">
    <property type="term" value="C:plasma membrane"/>
    <property type="evidence" value="ECO:0007669"/>
    <property type="project" value="TreeGrafter"/>
</dbReference>
<dbReference type="InterPro" id="IPR001036">
    <property type="entry name" value="Acrflvin-R"/>
</dbReference>
<keyword evidence="1" id="KW-0812">Transmembrane</keyword>
<dbReference type="Proteomes" id="UP000054262">
    <property type="component" value="Unassembled WGS sequence"/>
</dbReference>
<sequence>MISGVFILFGIISIQKIGLDRFPMIEFPVLSVTTTLEGANPEIIDASITNIIETAVNSTTGIESIKSSSSPGVSVVTITFNLDKDIEVAFNEIQSKVGQVARRLPDDIVPPVVRKVETNASPIMWLGFSGDRTIQDLNLYATNILKKQLETIDGVGEVRIGGRRDRTVRVNLIVEKMSALNISAIDVVNAFNREHIQLPGGYLVKDQSEKMFKLDLEYHQIEKLNDLLVAYRSDGPVKIKDIAEVQDGLEDYRETARFNSLPSVGLGIVKVANSNTVEIINKIKLKLDSDIRPNLPLGVTLEISTDDSVFIKAMVKSLQSHIVEGTILAAFIVLLFLMSLRSTFIIAVAIPISLLGAIAVMYFFGFTFNSMTLLALILLIGVVVDDAIVVLENIFRHHHEYDVNPFDASINGSKEVVFAVLTSTMALVCIFAPVIYMDGIIGRFFESFAVVVTSGVLISLIVSLTLTPMLCSKFLIKENFNIGWDQKKLKKNIIVEKLEAFFKILEDSYSKILASTLDNRWRVLLLSFLIVLLSGYFFANINKELVPETDESRFTVRFKTPLGSNIDYTYRKLLEIENKINTQEESIASVFSSIGLGSQGQVNSGYISVRLIDKDLRKKSQTEIINNLKTEFSMLAGVKAFPAGVSIAGGQRSEKLKFSLIGPSIEKVAQFSSELQNKLSENTKIGKIDLDLQLNLPQLILDIDREKSSSLGISARDIAESISVLSNGLDVARFNDYPGDGQRYEIRLKAKEGTFQKTNDLNKIYLRSKSGELVRLDTIASFTEVLGPAVIGRENLQYSANFYTDPSIPLGEAIQLVSDVSMSILPSDYKIELDGQAKEFAKTSKNLFFVFILATVLLYMVLASLFNSFFQPIIVMLAQPLAVVGGIALLWLTGKSLNIYSMIGMVLLIGLVAKNSILLIDLTNQLRDKGKETNKALLEACPVRLRPVLMTSLTLILALLPAALGFGAGSEENGPLAIAVIGGMISSTLLTLIVIPAAYSLSARFIDKKL</sequence>
<dbReference type="AlphaFoldDB" id="A0P4K7"/>
<protein>
    <submittedName>
        <fullName evidence="2">Acriflavin resistance protein</fullName>
    </submittedName>
</protein>
<dbReference type="Pfam" id="PF00873">
    <property type="entry name" value="ACR_tran"/>
    <property type="match status" value="1"/>
</dbReference>
<dbReference type="Gene3D" id="3.30.70.1440">
    <property type="entry name" value="Multidrug efflux transporter AcrB pore domain"/>
    <property type="match status" value="1"/>
</dbReference>
<keyword evidence="1" id="KW-0472">Membrane</keyword>
<dbReference type="PANTHER" id="PTHR32063:SF0">
    <property type="entry name" value="SWARMING MOTILITY PROTEIN SWRC"/>
    <property type="match status" value="1"/>
</dbReference>
<dbReference type="Gene3D" id="1.20.1640.10">
    <property type="entry name" value="Multidrug efflux transporter AcrB transmembrane domain"/>
    <property type="match status" value="2"/>
</dbReference>
<feature type="transmembrane region" description="Helical" evidence="1">
    <location>
        <begin position="873"/>
        <end position="893"/>
    </location>
</feature>
<feature type="transmembrane region" description="Helical" evidence="1">
    <location>
        <begin position="847"/>
        <end position="866"/>
    </location>
</feature>
<dbReference type="Gene3D" id="3.30.70.1320">
    <property type="entry name" value="Multidrug efflux transporter AcrB pore domain like"/>
    <property type="match status" value="1"/>
</dbReference>
<feature type="transmembrane region" description="Helical" evidence="1">
    <location>
        <begin position="371"/>
        <end position="395"/>
    </location>
</feature>
<dbReference type="GO" id="GO:0042910">
    <property type="term" value="F:xenobiotic transmembrane transporter activity"/>
    <property type="evidence" value="ECO:0007669"/>
    <property type="project" value="TreeGrafter"/>
</dbReference>
<keyword evidence="3" id="KW-1185">Reference proteome</keyword>
<evidence type="ECO:0000313" key="3">
    <source>
        <dbReference type="Proteomes" id="UP000054262"/>
    </source>
</evidence>
<name>A0P4K7_9PROT</name>
<dbReference type="Gene3D" id="3.30.70.1430">
    <property type="entry name" value="Multidrug efflux transporter AcrB pore domain"/>
    <property type="match status" value="2"/>
</dbReference>
<feature type="transmembrane region" description="Helical" evidence="1">
    <location>
        <begin position="416"/>
        <end position="436"/>
    </location>
</feature>